<proteinExistence type="predicted"/>
<evidence type="ECO:0000313" key="3">
    <source>
        <dbReference type="Proteomes" id="UP000654918"/>
    </source>
</evidence>
<feature type="transmembrane region" description="Helical" evidence="1">
    <location>
        <begin position="49"/>
        <end position="68"/>
    </location>
</feature>
<keyword evidence="3" id="KW-1185">Reference proteome</keyword>
<organism evidence="2 3">
    <name type="scientific">Colletotrichum plurivorum</name>
    <dbReference type="NCBI Taxonomy" id="2175906"/>
    <lineage>
        <taxon>Eukaryota</taxon>
        <taxon>Fungi</taxon>
        <taxon>Dikarya</taxon>
        <taxon>Ascomycota</taxon>
        <taxon>Pezizomycotina</taxon>
        <taxon>Sordariomycetes</taxon>
        <taxon>Hypocreomycetidae</taxon>
        <taxon>Glomerellales</taxon>
        <taxon>Glomerellaceae</taxon>
        <taxon>Colletotrichum</taxon>
        <taxon>Colletotrichum orchidearum species complex</taxon>
    </lineage>
</organism>
<evidence type="ECO:0000256" key="1">
    <source>
        <dbReference type="SAM" id="Phobius"/>
    </source>
</evidence>
<comment type="caution">
    <text evidence="2">The sequence shown here is derived from an EMBL/GenBank/DDBJ whole genome shotgun (WGS) entry which is preliminary data.</text>
</comment>
<feature type="transmembrane region" description="Helical" evidence="1">
    <location>
        <begin position="7"/>
        <end position="29"/>
    </location>
</feature>
<dbReference type="AlphaFoldDB" id="A0A8H6NG71"/>
<keyword evidence="1" id="KW-0472">Membrane</keyword>
<name>A0A8H6NG71_9PEZI</name>
<keyword evidence="1" id="KW-1133">Transmembrane helix</keyword>
<protein>
    <submittedName>
        <fullName evidence="2">MFS drug efflux transporter</fullName>
    </submittedName>
</protein>
<evidence type="ECO:0000313" key="2">
    <source>
        <dbReference type="EMBL" id="KAF6831346.1"/>
    </source>
</evidence>
<dbReference type="Proteomes" id="UP000654918">
    <property type="component" value="Unassembled WGS sequence"/>
</dbReference>
<sequence>MSKTGYYMPWYTGGSALMLADCALMAAGITVTQALIPVEDLPNAVGLQAIAQVLGSVTFLSVSGNLLFNFAVRYPTPILPPET</sequence>
<reference evidence="2" key="1">
    <citation type="journal article" date="2020" name="Phytopathology">
        <title>Genome Sequence Resources of Colletotrichum truncatum, C. plurivorum, C. musicola, and C. sojae: Four Species Pathogenic to Soybean (Glycine max).</title>
        <authorList>
            <person name="Rogerio F."/>
            <person name="Boufleur T.R."/>
            <person name="Ciampi-Guillardi M."/>
            <person name="Sukno S.A."/>
            <person name="Thon M.R."/>
            <person name="Massola Junior N.S."/>
            <person name="Baroncelli R."/>
        </authorList>
    </citation>
    <scope>NUCLEOTIDE SEQUENCE</scope>
    <source>
        <strain evidence="2">LFN00145</strain>
    </source>
</reference>
<accession>A0A8H6NG71</accession>
<keyword evidence="1" id="KW-0812">Transmembrane</keyword>
<gene>
    <name evidence="2" type="ORF">CPLU01_06765</name>
</gene>
<dbReference type="EMBL" id="WIGO01000082">
    <property type="protein sequence ID" value="KAF6831346.1"/>
    <property type="molecule type" value="Genomic_DNA"/>
</dbReference>